<feature type="transmembrane region" description="Helical" evidence="1">
    <location>
        <begin position="125"/>
        <end position="145"/>
    </location>
</feature>
<organism evidence="2 3">
    <name type="scientific">Drosophila arizonae</name>
    <name type="common">Fruit fly</name>
    <dbReference type="NCBI Taxonomy" id="7263"/>
    <lineage>
        <taxon>Eukaryota</taxon>
        <taxon>Metazoa</taxon>
        <taxon>Ecdysozoa</taxon>
        <taxon>Arthropoda</taxon>
        <taxon>Hexapoda</taxon>
        <taxon>Insecta</taxon>
        <taxon>Pterygota</taxon>
        <taxon>Neoptera</taxon>
        <taxon>Endopterygota</taxon>
        <taxon>Diptera</taxon>
        <taxon>Brachycera</taxon>
        <taxon>Muscomorpha</taxon>
        <taxon>Ephydroidea</taxon>
        <taxon>Drosophilidae</taxon>
        <taxon>Drosophila</taxon>
    </lineage>
</organism>
<reference evidence="2" key="2">
    <citation type="journal article" date="2016" name="G3 (Bethesda)">
        <title>Genome Evolution in Three Species of Cactophilic Drosophila.</title>
        <authorList>
            <person name="Sanchez-Flores A."/>
            <person name="Penazola F."/>
            <person name="Carpinteyro-Ponce J."/>
            <person name="Nazario-Yepiz N."/>
            <person name="Abreu-Goodger C."/>
            <person name="Machado C.A."/>
            <person name="Markow T.A."/>
        </authorList>
    </citation>
    <scope>NUCLEOTIDE SEQUENCE [LARGE SCALE GENOMIC DNA]</scope>
</reference>
<dbReference type="GeneID" id="108609593"/>
<evidence type="ECO:0000256" key="1">
    <source>
        <dbReference type="SAM" id="Phobius"/>
    </source>
</evidence>
<proteinExistence type="predicted"/>
<feature type="transmembrane region" description="Helical" evidence="1">
    <location>
        <begin position="20"/>
        <end position="39"/>
    </location>
</feature>
<dbReference type="Pfam" id="PF16089">
    <property type="entry name" value="DUF4818"/>
    <property type="match status" value="1"/>
</dbReference>
<evidence type="ECO:0000313" key="3">
    <source>
        <dbReference type="RefSeq" id="XP_017856802.1"/>
    </source>
</evidence>
<keyword evidence="2" id="KW-1185">Reference proteome</keyword>
<reference evidence="3" key="3">
    <citation type="submission" date="2025-08" db="UniProtKB">
        <authorList>
            <consortium name="RefSeq"/>
        </authorList>
    </citation>
    <scope>IDENTIFICATION</scope>
    <source>
        <tissue evidence="3">Whole organism</tissue>
    </source>
</reference>
<sequence>MLVDCVRQIAFCPILQTRYFAIVIACILHLGLRTTIFIHQTKENNTETPTLATYIIYLSMMDLIYSDDLIPCPLRRLPIVARFLLELVVTVWLGEVVLIFFWSNVEKICLGVLVNYVDTDSETRVTIHYWLLIVLSVLISCLVGIETERMEKISSLFEMAQEIRVEREMQAWADKHRNIFYMES</sequence>
<accession>A0ABM1NPB6</accession>
<reference evidence="2" key="1">
    <citation type="journal article" date="1997" name="Nucleic Acids Res.">
        <title>tRNAscan-SE: a program for improved detection of transfer RNA genes in genomic sequence.</title>
        <authorList>
            <person name="Lowe T.M."/>
            <person name="Eddy S.R."/>
        </authorList>
    </citation>
    <scope>NUCLEOTIDE SEQUENCE [LARGE SCALE GENOMIC DNA]</scope>
</reference>
<keyword evidence="1" id="KW-0472">Membrane</keyword>
<protein>
    <submittedName>
        <fullName evidence="3">Uncharacterized protein LOC108609593</fullName>
    </submittedName>
</protein>
<dbReference type="Proteomes" id="UP000694904">
    <property type="component" value="Chromosome 3"/>
</dbReference>
<dbReference type="InterPro" id="IPR032145">
    <property type="entry name" value="DUF4818"/>
</dbReference>
<keyword evidence="1" id="KW-0812">Transmembrane</keyword>
<dbReference type="RefSeq" id="XP_017856802.1">
    <property type="nucleotide sequence ID" value="XM_018001313.1"/>
</dbReference>
<evidence type="ECO:0000313" key="2">
    <source>
        <dbReference type="Proteomes" id="UP000694904"/>
    </source>
</evidence>
<feature type="transmembrane region" description="Helical" evidence="1">
    <location>
        <begin position="83"/>
        <end position="105"/>
    </location>
</feature>
<gene>
    <name evidence="3" type="primary">LOC108609593</name>
</gene>
<name>A0ABM1NPB6_DROAR</name>
<keyword evidence="1" id="KW-1133">Transmembrane helix</keyword>